<dbReference type="EMBL" id="AGCI01000008">
    <property type="protein sequence ID" value="EHM47922.1"/>
    <property type="molecule type" value="Genomic_DNA"/>
</dbReference>
<comment type="caution">
    <text evidence="7">The sequence shown here is derived from an EMBL/GenBank/DDBJ whole genome shotgun (WGS) entry which is preliminary data.</text>
</comment>
<keyword evidence="6" id="KW-0472">Membrane</keyword>
<dbReference type="RefSeq" id="WP_004089594.1">
    <property type="nucleotide sequence ID" value="NZ_JH417488.1"/>
</dbReference>
<proteinExistence type="inferred from homology"/>
<evidence type="ECO:0000256" key="6">
    <source>
        <dbReference type="ARBA" id="ARBA00023136"/>
    </source>
</evidence>
<dbReference type="HOGENOM" id="CLU_029598_1_1_6"/>
<dbReference type="Gene3D" id="3.40.50.12580">
    <property type="match status" value="1"/>
</dbReference>
<keyword evidence="3" id="KW-1003">Cell membrane</keyword>
<comment type="similarity">
    <text evidence="2">Belongs to the CDP-glycerol glycerophosphotransferase family.</text>
</comment>
<dbReference type="Pfam" id="PF04464">
    <property type="entry name" value="Glyphos_transf"/>
    <property type="match status" value="1"/>
</dbReference>
<evidence type="ECO:0000313" key="8">
    <source>
        <dbReference type="Proteomes" id="UP000005959"/>
    </source>
</evidence>
<evidence type="ECO:0000313" key="7">
    <source>
        <dbReference type="EMBL" id="EHM47922.1"/>
    </source>
</evidence>
<keyword evidence="4 7" id="KW-0808">Transferase</keyword>
<dbReference type="GO" id="GO:0047355">
    <property type="term" value="F:CDP-glycerol glycerophosphotransferase activity"/>
    <property type="evidence" value="ECO:0007669"/>
    <property type="project" value="InterPro"/>
</dbReference>
<comment type="subcellular location">
    <subcellularLocation>
        <location evidence="1">Cell membrane</location>
        <topology evidence="1">Peripheral membrane protein</topology>
    </subcellularLocation>
</comment>
<dbReference type="Gene3D" id="3.40.50.11820">
    <property type="match status" value="1"/>
</dbReference>
<protein>
    <submittedName>
        <fullName evidence="7">CDP-glycerol:poly(Glycerophosphate) glycerophosphotransferase</fullName>
    </submittedName>
</protein>
<reference evidence="7 8" key="1">
    <citation type="submission" date="2011-08" db="EMBL/GenBank/DDBJ databases">
        <authorList>
            <person name="Weinstock G."/>
            <person name="Sodergren E."/>
            <person name="Clifton S."/>
            <person name="Fulton L."/>
            <person name="Fulton B."/>
            <person name="Courtney L."/>
            <person name="Fronick C."/>
            <person name="Harrison M."/>
            <person name="Strong C."/>
            <person name="Farmer C."/>
            <person name="Delahaunty K."/>
            <person name="Markovic C."/>
            <person name="Hall O."/>
            <person name="Minx P."/>
            <person name="Tomlinson C."/>
            <person name="Mitreva M."/>
            <person name="Hou S."/>
            <person name="Chen J."/>
            <person name="Wollam A."/>
            <person name="Pepin K.H."/>
            <person name="Johnson M."/>
            <person name="Bhonagiri V."/>
            <person name="Zhang X."/>
            <person name="Suruliraj S."/>
            <person name="Warren W."/>
            <person name="Chinwalla A."/>
            <person name="Mardis E.R."/>
            <person name="Wilson R.K."/>
        </authorList>
    </citation>
    <scope>NUCLEOTIDE SEQUENCE [LARGE SCALE GENOMIC DNA]</scope>
    <source>
        <strain evidence="7 8">ATCC 51873</strain>
    </source>
</reference>
<evidence type="ECO:0000256" key="5">
    <source>
        <dbReference type="ARBA" id="ARBA00022944"/>
    </source>
</evidence>
<dbReference type="PANTHER" id="PTHR37316:SF3">
    <property type="entry name" value="TEICHOIC ACID GLYCEROL-PHOSPHATE TRANSFERASE"/>
    <property type="match status" value="1"/>
</dbReference>
<evidence type="ECO:0000256" key="3">
    <source>
        <dbReference type="ARBA" id="ARBA00022475"/>
    </source>
</evidence>
<dbReference type="Proteomes" id="UP000005959">
    <property type="component" value="Unassembled WGS sequence"/>
</dbReference>
<gene>
    <name evidence="7" type="ORF">HMPREF0454_00383</name>
</gene>
<keyword evidence="5" id="KW-0777">Teichoic acid biosynthesis</keyword>
<dbReference type="AlphaFoldDB" id="G9Y1F5"/>
<sequence>MRFIKIKITSMMYNLLGYFLSCFYVRNNKLWLFGSRDGSAYSDNSKYLFEAVVDKHEINSHWVTKNKNLYHALKGKISIEYFYSLKCQILIARAGVYITSHGINDISPYVRRNRLHVCLWHGLPLKKIGSNTGASRGKNSFLYNLLSLFIFSKKGPDLFLSPSDFYRDIFKEAFSYNDEQFILAQYPRVSKLSEAKNIAKDNKTTLLYAPTFRDDVDVSYYYQNTIIPHGDILDLINEKLGEANATLLLKPHPYISLEKIENDLHKYKNIKYINASEDIFDYLVSADVLITDYSSVFFDYIILGRKIVFFAPDLEWYTRSENRGMYFDYEKFVPGKICRNWESVINESLGENIKNSSKVKEMLLMTSQFPERNEEYIIQIIKDKLGCQN</sequence>
<accession>G9Y1F5</accession>
<organism evidence="7 8">
    <name type="scientific">Hafnia alvei ATCC 51873</name>
    <dbReference type="NCBI Taxonomy" id="1002364"/>
    <lineage>
        <taxon>Bacteria</taxon>
        <taxon>Pseudomonadati</taxon>
        <taxon>Pseudomonadota</taxon>
        <taxon>Gammaproteobacteria</taxon>
        <taxon>Enterobacterales</taxon>
        <taxon>Hafniaceae</taxon>
        <taxon>Hafnia</taxon>
    </lineage>
</organism>
<dbReference type="InterPro" id="IPR043148">
    <property type="entry name" value="TagF_C"/>
</dbReference>
<dbReference type="InterPro" id="IPR043149">
    <property type="entry name" value="TagF_N"/>
</dbReference>
<dbReference type="PANTHER" id="PTHR37316">
    <property type="entry name" value="TEICHOIC ACID GLYCEROL-PHOSPHATE PRIMASE"/>
    <property type="match status" value="1"/>
</dbReference>
<dbReference type="SUPFAM" id="SSF53756">
    <property type="entry name" value="UDP-Glycosyltransferase/glycogen phosphorylase"/>
    <property type="match status" value="1"/>
</dbReference>
<dbReference type="GO" id="GO:0005886">
    <property type="term" value="C:plasma membrane"/>
    <property type="evidence" value="ECO:0007669"/>
    <property type="project" value="UniProtKB-SubCell"/>
</dbReference>
<name>G9Y1F5_HAFAL</name>
<dbReference type="InterPro" id="IPR007554">
    <property type="entry name" value="Glycerophosphate_synth"/>
</dbReference>
<dbReference type="InterPro" id="IPR051612">
    <property type="entry name" value="Teichoic_Acid_Biosynth"/>
</dbReference>
<evidence type="ECO:0000256" key="1">
    <source>
        <dbReference type="ARBA" id="ARBA00004202"/>
    </source>
</evidence>
<dbReference type="GO" id="GO:0019350">
    <property type="term" value="P:teichoic acid biosynthetic process"/>
    <property type="evidence" value="ECO:0007669"/>
    <property type="project" value="UniProtKB-KW"/>
</dbReference>
<evidence type="ECO:0000256" key="2">
    <source>
        <dbReference type="ARBA" id="ARBA00010488"/>
    </source>
</evidence>
<evidence type="ECO:0000256" key="4">
    <source>
        <dbReference type="ARBA" id="ARBA00022679"/>
    </source>
</evidence>
<dbReference type="PATRIC" id="fig|1002364.3.peg.346"/>